<protein>
    <submittedName>
        <fullName evidence="2">Uncharacterized protein</fullName>
    </submittedName>
</protein>
<sequence>MDYFTAKKFLGMYGIPTDFSTLAPDSIRYPPGVSIPKGLVNTPKLKEKMSVDSAALTPKLENFAQLYQQMAAGLLNMSLDKLIPPGHPMYSKENSITLLKDEKQKILKENLELKKKLENKNKILCRCKSYVTA</sequence>
<organism evidence="2">
    <name type="scientific">uncultured marine thaumarchaeote KM3_53_C08</name>
    <dbReference type="NCBI Taxonomy" id="1456181"/>
    <lineage>
        <taxon>Archaea</taxon>
        <taxon>Nitrososphaerota</taxon>
        <taxon>environmental samples</taxon>
    </lineage>
</organism>
<reference evidence="2" key="1">
    <citation type="journal article" date="2014" name="Genome Biol. Evol.">
        <title>Pangenome evidence for extensive interdomain horizontal transfer affecting lineage core and shell genes in uncultured planktonic thaumarchaeota and euryarchaeota.</title>
        <authorList>
            <person name="Deschamps P."/>
            <person name="Zivanovic Y."/>
            <person name="Moreira D."/>
            <person name="Rodriguez-Valera F."/>
            <person name="Lopez-Garcia P."/>
        </authorList>
    </citation>
    <scope>NUCLEOTIDE SEQUENCE</scope>
</reference>
<name>A0A075HAZ2_9ARCH</name>
<dbReference type="EMBL" id="KF900923">
    <property type="protein sequence ID" value="AIF11652.1"/>
    <property type="molecule type" value="Genomic_DNA"/>
</dbReference>
<keyword evidence="1" id="KW-0175">Coiled coil</keyword>
<accession>A0A075HAZ2</accession>
<proteinExistence type="predicted"/>
<evidence type="ECO:0000256" key="1">
    <source>
        <dbReference type="SAM" id="Coils"/>
    </source>
</evidence>
<evidence type="ECO:0000313" key="2">
    <source>
        <dbReference type="EMBL" id="AIF11652.1"/>
    </source>
</evidence>
<feature type="coiled-coil region" evidence="1">
    <location>
        <begin position="96"/>
        <end position="123"/>
    </location>
</feature>
<dbReference type="AlphaFoldDB" id="A0A075HAZ2"/>